<feature type="compositionally biased region" description="Basic and acidic residues" evidence="1">
    <location>
        <begin position="296"/>
        <end position="352"/>
    </location>
</feature>
<sequence length="461" mass="48853">MNDLVAKPQDDGKMFTGAGPLDTMEDIGANLNNPAETIKKDTNGDGVDEELRKEIEPVQLGIDVASLGLDAAGAVVDPLGTLASSAVGWIIENVGFIREPFDDLAGDPPAIEAASNTFKNISDHLKEVGAQYEAALRDVDSWQEQSGEAYRGEAKTLAGHVTNASAGAATAASKIKTAGVCVAATRALIRDLIAELAGTLLTWGLPAMAASVPTAGASVAAFITRAGIKVVEIAGKIAQHLKTLFRALDELGGVARGATDALRRRADELAQSAANRAGDNPLDSALKRREEGLADQMNRRADKQEARDQKLDDFTQRRNDQADQLRQKADQFDQKARENWERDRQDIAEGRDASGLGYDRLTARADAPSSGPLSGTAVGRAAEAVDNAAGKGMTDGQNWIRAARSGDIGHLAPGVGDAVPAIKEGAKEANKGYLQDDEEKAQTERDRTMRGQIFPHDEDGQ</sequence>
<protein>
    <recommendedName>
        <fullName evidence="4">WXG100 family type VII secretion target</fullName>
    </recommendedName>
</protein>
<reference evidence="2 3" key="1">
    <citation type="submission" date="2019-03" db="EMBL/GenBank/DDBJ databases">
        <title>Draft genome sequences of novel Actinobacteria.</title>
        <authorList>
            <person name="Sahin N."/>
            <person name="Ay H."/>
            <person name="Saygin H."/>
        </authorList>
    </citation>
    <scope>NUCLEOTIDE SEQUENCE [LARGE SCALE GENOMIC DNA]</scope>
    <source>
        <strain evidence="2 3">16K309</strain>
    </source>
</reference>
<dbReference type="RefSeq" id="WP_132677345.1">
    <property type="nucleotide sequence ID" value="NZ_SMKS01000041.1"/>
</dbReference>
<dbReference type="OrthoDB" id="4763957at2"/>
<name>A0A4R4VLY5_9PSEU</name>
<dbReference type="AlphaFoldDB" id="A0A4R4VLY5"/>
<evidence type="ECO:0008006" key="4">
    <source>
        <dbReference type="Google" id="ProtNLM"/>
    </source>
</evidence>
<dbReference type="EMBL" id="SMKS01000041">
    <property type="protein sequence ID" value="TDD03205.1"/>
    <property type="molecule type" value="Genomic_DNA"/>
</dbReference>
<feature type="region of interest" description="Disordered" evidence="1">
    <location>
        <begin position="296"/>
        <end position="353"/>
    </location>
</feature>
<evidence type="ECO:0000256" key="1">
    <source>
        <dbReference type="SAM" id="MobiDB-lite"/>
    </source>
</evidence>
<gene>
    <name evidence="2" type="ORF">E1181_20940</name>
</gene>
<dbReference type="Proteomes" id="UP000295674">
    <property type="component" value="Unassembled WGS sequence"/>
</dbReference>
<keyword evidence="3" id="KW-1185">Reference proteome</keyword>
<feature type="compositionally biased region" description="Basic and acidic residues" evidence="1">
    <location>
        <begin position="440"/>
        <end position="461"/>
    </location>
</feature>
<evidence type="ECO:0000313" key="2">
    <source>
        <dbReference type="EMBL" id="TDD03205.1"/>
    </source>
</evidence>
<feature type="region of interest" description="Disordered" evidence="1">
    <location>
        <begin position="427"/>
        <end position="461"/>
    </location>
</feature>
<comment type="caution">
    <text evidence="2">The sequence shown here is derived from an EMBL/GenBank/DDBJ whole genome shotgun (WGS) entry which is preliminary data.</text>
</comment>
<accession>A0A4R4VLY5</accession>
<proteinExistence type="predicted"/>
<evidence type="ECO:0000313" key="3">
    <source>
        <dbReference type="Proteomes" id="UP000295674"/>
    </source>
</evidence>
<organism evidence="2 3">
    <name type="scientific">Saccharopolyspora terrae</name>
    <dbReference type="NCBI Taxonomy" id="2530384"/>
    <lineage>
        <taxon>Bacteria</taxon>
        <taxon>Bacillati</taxon>
        <taxon>Actinomycetota</taxon>
        <taxon>Actinomycetes</taxon>
        <taxon>Pseudonocardiales</taxon>
        <taxon>Pseudonocardiaceae</taxon>
        <taxon>Saccharopolyspora</taxon>
    </lineage>
</organism>